<evidence type="ECO:0000256" key="1">
    <source>
        <dbReference type="SAM" id="MobiDB-lite"/>
    </source>
</evidence>
<feature type="compositionally biased region" description="Low complexity" evidence="1">
    <location>
        <begin position="20"/>
        <end position="35"/>
    </location>
</feature>
<dbReference type="InParanoid" id="A0A401GXT6"/>
<organism evidence="2 3">
    <name type="scientific">Sparassis crispa</name>
    <dbReference type="NCBI Taxonomy" id="139825"/>
    <lineage>
        <taxon>Eukaryota</taxon>
        <taxon>Fungi</taxon>
        <taxon>Dikarya</taxon>
        <taxon>Basidiomycota</taxon>
        <taxon>Agaricomycotina</taxon>
        <taxon>Agaricomycetes</taxon>
        <taxon>Polyporales</taxon>
        <taxon>Sparassidaceae</taxon>
        <taxon>Sparassis</taxon>
    </lineage>
</organism>
<accession>A0A401GXT6</accession>
<name>A0A401GXT6_9APHY</name>
<sequence length="469" mass="50943">MANKGQTADVAAANFIDSLTPPSSASERPRSSGTSLHDHSSDLALMMQTASLYAGTIPLSGKQPVAPADSVRASVSHLLSRACAVPCKKAAEAFTELVQPLSRFPLCLEMLWPLLNSHAPPAQRILASYILYSLYAPHPFILNPFKGVLFAAFCRERELARQVANAGGISENEQLVWVLWKILKGDGQDIDPFSPSTLARSPLPPQLRATNLYLDEETRPKFDPFGDSASDNTGPTPADVTSSTQAAPDVAVSREREEETKKLSDAMTLLLAARNRVLTISEQRMLIPLIPQLTSPPVITSVDLLSVIMNNPTLAQPLLTALLALPPSSTNGYGPGIYLDVLQHLPPTLPSFDLLGRLLRDPTAVPDVTTGGTTTIADLVRTEVLGWFIHECIVWLDKAEQEEREGAISDDRFAKGVQHLCRFYSSLIKHSIVDTGSDADSAEMAHFALRNSRFEDATALYRVLALGKF</sequence>
<dbReference type="GeneID" id="38783953"/>
<proteinExistence type="predicted"/>
<gene>
    <name evidence="2" type="ORF">SCP_1002830</name>
</gene>
<dbReference type="AlphaFoldDB" id="A0A401GXT6"/>
<feature type="compositionally biased region" description="Polar residues" evidence="1">
    <location>
        <begin position="229"/>
        <end position="246"/>
    </location>
</feature>
<feature type="region of interest" description="Disordered" evidence="1">
    <location>
        <begin position="223"/>
        <end position="259"/>
    </location>
</feature>
<dbReference type="GO" id="GO:0030014">
    <property type="term" value="C:CCR4-NOT complex"/>
    <property type="evidence" value="ECO:0007669"/>
    <property type="project" value="InterPro"/>
</dbReference>
<reference evidence="2 3" key="1">
    <citation type="journal article" date="2018" name="Sci. Rep.">
        <title>Genome sequence of the cauliflower mushroom Sparassis crispa (Hanabiratake) and its association with beneficial usage.</title>
        <authorList>
            <person name="Kiyama R."/>
            <person name="Furutani Y."/>
            <person name="Kawaguchi K."/>
            <person name="Nakanishi T."/>
        </authorList>
    </citation>
    <scope>NUCLEOTIDE SEQUENCE [LARGE SCALE GENOMIC DNA]</scope>
</reference>
<dbReference type="OrthoDB" id="3226845at2759"/>
<dbReference type="STRING" id="139825.A0A401GXT6"/>
<dbReference type="RefSeq" id="XP_027617949.1">
    <property type="nucleotide sequence ID" value="XM_027762148.1"/>
</dbReference>
<dbReference type="EMBL" id="BFAD01000010">
    <property type="protein sequence ID" value="GBE87036.1"/>
    <property type="molecule type" value="Genomic_DNA"/>
</dbReference>
<evidence type="ECO:0000313" key="3">
    <source>
        <dbReference type="Proteomes" id="UP000287166"/>
    </source>
</evidence>
<keyword evidence="3" id="KW-1185">Reference proteome</keyword>
<feature type="region of interest" description="Disordered" evidence="1">
    <location>
        <begin position="18"/>
        <end position="38"/>
    </location>
</feature>
<dbReference type="Proteomes" id="UP000287166">
    <property type="component" value="Unassembled WGS sequence"/>
</dbReference>
<dbReference type="Pfam" id="PF10155">
    <property type="entry name" value="CNOT11"/>
    <property type="match status" value="1"/>
</dbReference>
<evidence type="ECO:0000313" key="2">
    <source>
        <dbReference type="EMBL" id="GBE87036.1"/>
    </source>
</evidence>
<protein>
    <submittedName>
        <fullName evidence="2">Uncharacterized protein</fullName>
    </submittedName>
</protein>
<dbReference type="InterPro" id="IPR019312">
    <property type="entry name" value="CNOT11"/>
</dbReference>
<comment type="caution">
    <text evidence="2">The sequence shown here is derived from an EMBL/GenBank/DDBJ whole genome shotgun (WGS) entry which is preliminary data.</text>
</comment>